<organism evidence="3 4">
    <name type="scientific">Aliikangiella coralliicola</name>
    <dbReference type="NCBI Taxonomy" id="2592383"/>
    <lineage>
        <taxon>Bacteria</taxon>
        <taxon>Pseudomonadati</taxon>
        <taxon>Pseudomonadota</taxon>
        <taxon>Gammaproteobacteria</taxon>
        <taxon>Oceanospirillales</taxon>
        <taxon>Pleioneaceae</taxon>
        <taxon>Aliikangiella</taxon>
    </lineage>
</organism>
<dbReference type="PANTHER" id="PTHR31793">
    <property type="entry name" value="4-HYDROXYBENZOYL-COA THIOESTERASE FAMILY MEMBER"/>
    <property type="match status" value="1"/>
</dbReference>
<evidence type="ECO:0000256" key="2">
    <source>
        <dbReference type="ARBA" id="ARBA00022801"/>
    </source>
</evidence>
<comment type="caution">
    <text evidence="3">The sequence shown here is derived from an EMBL/GenBank/DDBJ whole genome shotgun (WGS) entry which is preliminary data.</text>
</comment>
<proteinExistence type="inferred from homology"/>
<dbReference type="Proteomes" id="UP000315439">
    <property type="component" value="Unassembled WGS sequence"/>
</dbReference>
<dbReference type="GO" id="GO:0047617">
    <property type="term" value="F:fatty acyl-CoA hydrolase activity"/>
    <property type="evidence" value="ECO:0007669"/>
    <property type="project" value="TreeGrafter"/>
</dbReference>
<keyword evidence="4" id="KW-1185">Reference proteome</keyword>
<keyword evidence="2" id="KW-0378">Hydrolase</keyword>
<dbReference type="PANTHER" id="PTHR31793:SF27">
    <property type="entry name" value="NOVEL THIOESTERASE SUPERFAMILY DOMAIN AND SAPOSIN A-TYPE DOMAIN CONTAINING PROTEIN (0610012H03RIK)"/>
    <property type="match status" value="1"/>
</dbReference>
<comment type="similarity">
    <text evidence="1">Belongs to the 4-hydroxybenzoyl-CoA thioesterase family.</text>
</comment>
<evidence type="ECO:0000256" key="1">
    <source>
        <dbReference type="ARBA" id="ARBA00005953"/>
    </source>
</evidence>
<dbReference type="Pfam" id="PF13279">
    <property type="entry name" value="4HBT_2"/>
    <property type="match status" value="1"/>
</dbReference>
<evidence type="ECO:0000313" key="4">
    <source>
        <dbReference type="Proteomes" id="UP000315439"/>
    </source>
</evidence>
<dbReference type="OrthoDB" id="9799036at2"/>
<dbReference type="AlphaFoldDB" id="A0A545UBA1"/>
<protein>
    <submittedName>
        <fullName evidence="3">Acyl-CoA thioesterase</fullName>
    </submittedName>
</protein>
<evidence type="ECO:0000313" key="3">
    <source>
        <dbReference type="EMBL" id="TQV86740.1"/>
    </source>
</evidence>
<sequence>MDAFNHINNTVYFRYFENARIEYFERTNINALMQKTKIGPILGETECKYLAPLTYPDKITVGAKVTEIKEKRFSQHYEVFSHKMNKVVAKGRGEIVYFNYADAQTCRIPDEILAAIDRLENQVAGER</sequence>
<gene>
    <name evidence="3" type="ORF">FLL46_15650</name>
</gene>
<dbReference type="InterPro" id="IPR029069">
    <property type="entry name" value="HotDog_dom_sf"/>
</dbReference>
<dbReference type="Gene3D" id="3.10.129.10">
    <property type="entry name" value="Hotdog Thioesterase"/>
    <property type="match status" value="1"/>
</dbReference>
<accession>A0A545UBA1</accession>
<dbReference type="EMBL" id="VIKS01000010">
    <property type="protein sequence ID" value="TQV86740.1"/>
    <property type="molecule type" value="Genomic_DNA"/>
</dbReference>
<name>A0A545UBA1_9GAMM</name>
<dbReference type="InterPro" id="IPR050563">
    <property type="entry name" value="4-hydroxybenzoyl-CoA_TE"/>
</dbReference>
<reference evidence="3 4" key="1">
    <citation type="submission" date="2019-07" db="EMBL/GenBank/DDBJ databases">
        <title>Draft genome for Aliikangiella sp. M105.</title>
        <authorList>
            <person name="Wang G."/>
        </authorList>
    </citation>
    <scope>NUCLEOTIDE SEQUENCE [LARGE SCALE GENOMIC DNA]</scope>
    <source>
        <strain evidence="3 4">M105</strain>
    </source>
</reference>
<dbReference type="SUPFAM" id="SSF54637">
    <property type="entry name" value="Thioesterase/thiol ester dehydrase-isomerase"/>
    <property type="match status" value="1"/>
</dbReference>
<dbReference type="CDD" id="cd00586">
    <property type="entry name" value="4HBT"/>
    <property type="match status" value="1"/>
</dbReference>